<dbReference type="EMBL" id="CP097160">
    <property type="protein sequence ID" value="UQN14166.1"/>
    <property type="molecule type" value="Genomic_DNA"/>
</dbReference>
<keyword evidence="13" id="KW-0808">Transferase</keyword>
<sequence length="199" mass="20863">MTDLPDSEIRRRLTALAPSQLSDAMGRLNVVDSGIAPMWPSPGFVGRAVTAYVAPGDNKVLHELVPDLAEGDVVVVNGSGVTNRALLGGIIAERMQRHGAVAVVLDGAIRDALEFEEIGLPAYARAVSPAGPYRNGPGRLHEAVAIGNVVVHPGDWLVGDRDGIAVVPQGEVAEVLAGAEAKRESEEKQLSELRAGLLD</sequence>
<dbReference type="InterPro" id="IPR036704">
    <property type="entry name" value="RraA/RraA-like_sf"/>
</dbReference>
<name>A0ABY4MUR4_9MICO</name>
<evidence type="ECO:0000256" key="9">
    <source>
        <dbReference type="ARBA" id="ARBA00029596"/>
    </source>
</evidence>
<gene>
    <name evidence="13" type="ORF">M3M28_08895</name>
</gene>
<evidence type="ECO:0000256" key="11">
    <source>
        <dbReference type="ARBA" id="ARBA00032305"/>
    </source>
</evidence>
<dbReference type="EC" id="4.1.3.17" evidence="5"/>
<dbReference type="Gene3D" id="3.50.30.40">
    <property type="entry name" value="Ribonuclease E inhibitor RraA/RraA-like"/>
    <property type="match status" value="1"/>
</dbReference>
<dbReference type="PANTHER" id="PTHR33254:SF4">
    <property type="entry name" value="4-HYDROXY-4-METHYL-2-OXOGLUTARATE ALDOLASE 3-RELATED"/>
    <property type="match status" value="1"/>
</dbReference>
<organism evidence="13">
    <name type="scientific">Gulosibacter sediminis</name>
    <dbReference type="NCBI Taxonomy" id="1729695"/>
    <lineage>
        <taxon>Bacteria</taxon>
        <taxon>Bacillati</taxon>
        <taxon>Actinomycetota</taxon>
        <taxon>Actinomycetes</taxon>
        <taxon>Micrococcales</taxon>
        <taxon>Microbacteriaceae</taxon>
        <taxon>Gulosibacter</taxon>
    </lineage>
</organism>
<evidence type="ECO:0000256" key="1">
    <source>
        <dbReference type="ARBA" id="ARBA00001342"/>
    </source>
</evidence>
<comment type="catalytic activity">
    <reaction evidence="1">
        <text>4-hydroxy-4-methyl-2-oxoglutarate = 2 pyruvate</text>
        <dbReference type="Rhea" id="RHEA:22748"/>
        <dbReference type="ChEBI" id="CHEBI:15361"/>
        <dbReference type="ChEBI" id="CHEBI:58276"/>
        <dbReference type="EC" id="4.1.3.17"/>
    </reaction>
</comment>
<evidence type="ECO:0000256" key="10">
    <source>
        <dbReference type="ARBA" id="ARBA00030169"/>
    </source>
</evidence>
<dbReference type="SUPFAM" id="SSF89562">
    <property type="entry name" value="RraA-like"/>
    <property type="match status" value="1"/>
</dbReference>
<protein>
    <recommendedName>
        <fullName evidence="7">Putative 4-hydroxy-4-methyl-2-oxoglutarate aldolase</fullName>
        <ecNumber evidence="6">4.1.1.112</ecNumber>
        <ecNumber evidence="5">4.1.3.17</ecNumber>
    </recommendedName>
    <alternativeName>
        <fullName evidence="11">Oxaloacetate decarboxylase</fullName>
    </alternativeName>
    <alternativeName>
        <fullName evidence="9">Regulator of ribonuclease activity homolog</fullName>
    </alternativeName>
    <alternativeName>
        <fullName evidence="10">RraA-like protein</fullName>
    </alternativeName>
</protein>
<keyword evidence="13" id="KW-0489">Methyltransferase</keyword>
<dbReference type="CDD" id="cd16841">
    <property type="entry name" value="RraA_family"/>
    <property type="match status" value="1"/>
</dbReference>
<comment type="similarity">
    <text evidence="3">Belongs to the class II aldolase/RraA-like family.</text>
</comment>
<evidence type="ECO:0000256" key="2">
    <source>
        <dbReference type="ARBA" id="ARBA00001968"/>
    </source>
</evidence>
<dbReference type="InterPro" id="IPR005493">
    <property type="entry name" value="RraA/RraA-like"/>
</dbReference>
<dbReference type="Pfam" id="PF03737">
    <property type="entry name" value="RraA-like"/>
    <property type="match status" value="1"/>
</dbReference>
<reference evidence="13" key="1">
    <citation type="submission" date="2022-05" db="EMBL/GenBank/DDBJ databases">
        <title>Complete genome sequence of toluene-degrading Gulosibacter sediminis strain ACHW.36C.</title>
        <authorList>
            <person name="Wai A.C."/>
            <person name="Lai G.K."/>
            <person name="Griffin S.D."/>
            <person name="Leung F.C."/>
        </authorList>
    </citation>
    <scope>NUCLEOTIDE SEQUENCE [LARGE SCALE GENOMIC DNA]</scope>
    <source>
        <strain evidence="13">ACHW.36C</strain>
    </source>
</reference>
<evidence type="ECO:0000256" key="4">
    <source>
        <dbReference type="ARBA" id="ARBA00011233"/>
    </source>
</evidence>
<accession>A0ABY4MUR4</accession>
<evidence type="ECO:0000256" key="8">
    <source>
        <dbReference type="ARBA" id="ARBA00025046"/>
    </source>
</evidence>
<evidence type="ECO:0000256" key="7">
    <source>
        <dbReference type="ARBA" id="ARBA00016549"/>
    </source>
</evidence>
<comment type="subunit">
    <text evidence="4">Homotrimer.</text>
</comment>
<dbReference type="GO" id="GO:0032259">
    <property type="term" value="P:methylation"/>
    <property type="evidence" value="ECO:0007669"/>
    <property type="project" value="UniProtKB-KW"/>
</dbReference>
<evidence type="ECO:0000256" key="3">
    <source>
        <dbReference type="ARBA" id="ARBA00008621"/>
    </source>
</evidence>
<comment type="function">
    <text evidence="8">Catalyzes the aldol cleavage of 4-hydroxy-4-methyl-2-oxoglutarate (HMG) into 2 molecules of pyruvate. Also contains a secondary oxaloacetate (OAA) decarboxylase activity due to the common pyruvate enolate transition state formed following C-C bond cleavage in the retro-aldol and decarboxylation reactions.</text>
</comment>
<evidence type="ECO:0000256" key="6">
    <source>
        <dbReference type="ARBA" id="ARBA00012947"/>
    </source>
</evidence>
<proteinExistence type="inferred from homology"/>
<dbReference type="EC" id="4.1.1.112" evidence="6"/>
<comment type="catalytic activity">
    <reaction evidence="12">
        <text>oxaloacetate + H(+) = pyruvate + CO2</text>
        <dbReference type="Rhea" id="RHEA:15641"/>
        <dbReference type="ChEBI" id="CHEBI:15361"/>
        <dbReference type="ChEBI" id="CHEBI:15378"/>
        <dbReference type="ChEBI" id="CHEBI:16452"/>
        <dbReference type="ChEBI" id="CHEBI:16526"/>
        <dbReference type="EC" id="4.1.1.112"/>
    </reaction>
</comment>
<evidence type="ECO:0000256" key="12">
    <source>
        <dbReference type="ARBA" id="ARBA00047973"/>
    </source>
</evidence>
<comment type="cofactor">
    <cofactor evidence="2">
        <name>a divalent metal cation</name>
        <dbReference type="ChEBI" id="CHEBI:60240"/>
    </cofactor>
</comment>
<evidence type="ECO:0000313" key="13">
    <source>
        <dbReference type="EMBL" id="UQN14166.1"/>
    </source>
</evidence>
<dbReference type="GO" id="GO:0008168">
    <property type="term" value="F:methyltransferase activity"/>
    <property type="evidence" value="ECO:0007669"/>
    <property type="project" value="UniProtKB-KW"/>
</dbReference>
<dbReference type="PANTHER" id="PTHR33254">
    <property type="entry name" value="4-HYDROXY-4-METHYL-2-OXOGLUTARATE ALDOLASE 3-RELATED"/>
    <property type="match status" value="1"/>
</dbReference>
<evidence type="ECO:0000256" key="5">
    <source>
        <dbReference type="ARBA" id="ARBA00012213"/>
    </source>
</evidence>